<dbReference type="Proteomes" id="UP000298125">
    <property type="component" value="Unassembled WGS sequence"/>
</dbReference>
<gene>
    <name evidence="1" type="ORF">EHQ49_17625</name>
</gene>
<protein>
    <submittedName>
        <fullName evidence="1">Phosphoribosyltransferase</fullName>
    </submittedName>
</protein>
<dbReference type="InterPro" id="IPR029057">
    <property type="entry name" value="PRTase-like"/>
</dbReference>
<name>A0A4R9J9V2_9LEPT</name>
<dbReference type="EMBL" id="RQGA01000018">
    <property type="protein sequence ID" value="TGL35596.1"/>
    <property type="molecule type" value="Genomic_DNA"/>
</dbReference>
<dbReference type="InterPro" id="IPR000836">
    <property type="entry name" value="PRTase_dom"/>
</dbReference>
<sequence>MSKVQTLVKEFPNHYYDSNYNIGFMQLYLPVGLNEQLFRKTNSGRILDFKEYRPSGVSYYKSTFPKFLSNVLNLSKEDNLTFLYPPPSHTLKDQDGKRNSPTRLPDFLKEIIPKIICDDIIMPDLFERVRTIESKSHSKSMHDDSIEIRPRLLSKHANFIKNSKVIFFDDVLTTGSTMASCAEKLEQELNTKKLDLYFIALAGATTEQLTVPTCQHLKWRSIPHGNLE</sequence>
<organism evidence="1 2">
    <name type="scientific">Leptospira perdikensis</name>
    <dbReference type="NCBI Taxonomy" id="2484948"/>
    <lineage>
        <taxon>Bacteria</taxon>
        <taxon>Pseudomonadati</taxon>
        <taxon>Spirochaetota</taxon>
        <taxon>Spirochaetia</taxon>
        <taxon>Leptospirales</taxon>
        <taxon>Leptospiraceae</taxon>
        <taxon>Leptospira</taxon>
    </lineage>
</organism>
<dbReference type="CDD" id="cd06223">
    <property type="entry name" value="PRTases_typeI"/>
    <property type="match status" value="1"/>
</dbReference>
<keyword evidence="2" id="KW-1185">Reference proteome</keyword>
<dbReference type="OrthoDB" id="9793412at2"/>
<keyword evidence="1" id="KW-0808">Transferase</keyword>
<accession>A0A4R9J9V2</accession>
<reference evidence="1" key="1">
    <citation type="journal article" date="2019" name="PLoS Negl. Trop. Dis.">
        <title>Revisiting the worldwide diversity of Leptospira species in the environment.</title>
        <authorList>
            <person name="Vincent A.T."/>
            <person name="Schiettekatte O."/>
            <person name="Bourhy P."/>
            <person name="Veyrier F.J."/>
            <person name="Picardeau M."/>
        </authorList>
    </citation>
    <scope>NUCLEOTIDE SEQUENCE [LARGE SCALE GENOMIC DNA]</scope>
    <source>
        <strain evidence="1">201702692</strain>
    </source>
</reference>
<proteinExistence type="predicted"/>
<dbReference type="SUPFAM" id="SSF53271">
    <property type="entry name" value="PRTase-like"/>
    <property type="match status" value="1"/>
</dbReference>
<dbReference type="Gene3D" id="3.40.50.2020">
    <property type="match status" value="1"/>
</dbReference>
<dbReference type="RefSeq" id="WP_135581156.1">
    <property type="nucleotide sequence ID" value="NZ_RQGA01000018.1"/>
</dbReference>
<keyword evidence="1" id="KW-0328">Glycosyltransferase</keyword>
<dbReference type="AlphaFoldDB" id="A0A4R9J9V2"/>
<comment type="caution">
    <text evidence="1">The sequence shown here is derived from an EMBL/GenBank/DDBJ whole genome shotgun (WGS) entry which is preliminary data.</text>
</comment>
<dbReference type="GO" id="GO:0016757">
    <property type="term" value="F:glycosyltransferase activity"/>
    <property type="evidence" value="ECO:0007669"/>
    <property type="project" value="UniProtKB-KW"/>
</dbReference>
<evidence type="ECO:0000313" key="2">
    <source>
        <dbReference type="Proteomes" id="UP000298125"/>
    </source>
</evidence>
<evidence type="ECO:0000313" key="1">
    <source>
        <dbReference type="EMBL" id="TGL35596.1"/>
    </source>
</evidence>